<comment type="caution">
    <text evidence="1">The sequence shown here is derived from an EMBL/GenBank/DDBJ whole genome shotgun (WGS) entry which is preliminary data.</text>
</comment>
<organism evidence="1 2">
    <name type="scientific">Ceratodon purpureus</name>
    <name type="common">Fire moss</name>
    <name type="synonym">Dicranum purpureum</name>
    <dbReference type="NCBI Taxonomy" id="3225"/>
    <lineage>
        <taxon>Eukaryota</taxon>
        <taxon>Viridiplantae</taxon>
        <taxon>Streptophyta</taxon>
        <taxon>Embryophyta</taxon>
        <taxon>Bryophyta</taxon>
        <taxon>Bryophytina</taxon>
        <taxon>Bryopsida</taxon>
        <taxon>Dicranidae</taxon>
        <taxon>Pseudoditrichales</taxon>
        <taxon>Ditrichaceae</taxon>
        <taxon>Ceratodon</taxon>
    </lineage>
</organism>
<name>A0A8T0HXS3_CERPU</name>
<dbReference type="AlphaFoldDB" id="A0A8T0HXS3"/>
<sequence length="112" mass="12723">MLIRRSYIYLNKNTLVSNTSSYPTPLYIQKCTLQPPTQNVYTCAINSAIPVPANPCSSEVEKNCYHPRYLMYRCAILQVLKNRFLSPNVSLHTVFSGHCSCRNRIGFATTSQ</sequence>
<keyword evidence="2" id="KW-1185">Reference proteome</keyword>
<proteinExistence type="predicted"/>
<protein>
    <submittedName>
        <fullName evidence="1">Uncharacterized protein</fullName>
    </submittedName>
</protein>
<gene>
    <name evidence="1" type="ORF">KC19_5G041300</name>
</gene>
<accession>A0A8T0HXS3</accession>
<dbReference type="EMBL" id="CM026425">
    <property type="protein sequence ID" value="KAG0575932.1"/>
    <property type="molecule type" value="Genomic_DNA"/>
</dbReference>
<dbReference type="Proteomes" id="UP000822688">
    <property type="component" value="Chromosome 5"/>
</dbReference>
<evidence type="ECO:0000313" key="2">
    <source>
        <dbReference type="Proteomes" id="UP000822688"/>
    </source>
</evidence>
<reference evidence="1" key="1">
    <citation type="submission" date="2020-06" db="EMBL/GenBank/DDBJ databases">
        <title>WGS assembly of Ceratodon purpureus strain R40.</title>
        <authorList>
            <person name="Carey S.B."/>
            <person name="Jenkins J."/>
            <person name="Shu S."/>
            <person name="Lovell J.T."/>
            <person name="Sreedasyam A."/>
            <person name="Maumus F."/>
            <person name="Tiley G.P."/>
            <person name="Fernandez-Pozo N."/>
            <person name="Barry K."/>
            <person name="Chen C."/>
            <person name="Wang M."/>
            <person name="Lipzen A."/>
            <person name="Daum C."/>
            <person name="Saski C.A."/>
            <person name="Payton A.C."/>
            <person name="Mcbreen J.C."/>
            <person name="Conrad R.E."/>
            <person name="Kollar L.M."/>
            <person name="Olsson S."/>
            <person name="Huttunen S."/>
            <person name="Landis J.B."/>
            <person name="Wickett N.J."/>
            <person name="Johnson M.G."/>
            <person name="Rensing S.A."/>
            <person name="Grimwood J."/>
            <person name="Schmutz J."/>
            <person name="Mcdaniel S.F."/>
        </authorList>
    </citation>
    <scope>NUCLEOTIDE SEQUENCE</scope>
    <source>
        <strain evidence="1">R40</strain>
    </source>
</reference>
<evidence type="ECO:0000313" key="1">
    <source>
        <dbReference type="EMBL" id="KAG0575932.1"/>
    </source>
</evidence>